<sequence length="632" mass="69990">MGLLPPSPQEELYAGWRRLVLLGLPVILLATVLTTILERNDFWDTHIDPPLNWFLGVGLVGLWGLVWARRVSVQQFTVALVLGAGIFLLSKLLLLSLFAPSAPLFLDELAQSFLWLPVLLACAVMMEFSVLVRRAVLGLLLSLNVLTMLMLLVPALHQHWFDRSVVQALLQLNLALVVGHFGALYLVARNEVHKRWQGQNELLRHLAVTDLLTGLPERQSLEQRLSELTQSSQTPFALLFIDVDSFKNINDTLGHAQGDTLLQKLSAELRRLAPPEGEVFRLSGDEFVVLLPNHSAEEAEGVAAQLQTEATILPSSELGVVVSISTGLSLFPEDARTPAELLRHADSAMYAVKRSGRGQFRRYHPQQDAQTERFQQLAHDLGFALSRGELYLVYQPVYRLADQQLVKVEALLRWNHPQMGAVSPLEFIPIAERTGFISGIGQWVLRRACSAVRVWPDLTVSVNVSPIQLIQSSFATELARLLGELNFPAERLELEITEMQVLHEDERALSTLQAIRALGVQISIDDFGSGYSNITRLYALPITGVKLDRSMTRLGKHHKQAEFSRALIEAAISIAQKMGVSLTAEGIETAEQLHLLRGMGCELGQGYGLSLPLPIAELTELLDGISAVKHIA</sequence>
<feature type="transmembrane region" description="Helical" evidence="1">
    <location>
        <begin position="112"/>
        <end position="132"/>
    </location>
</feature>
<dbReference type="PROSITE" id="PS50887">
    <property type="entry name" value="GGDEF"/>
    <property type="match status" value="1"/>
</dbReference>
<dbReference type="PROSITE" id="PS50883">
    <property type="entry name" value="EAL"/>
    <property type="match status" value="1"/>
</dbReference>
<dbReference type="SUPFAM" id="SSF141868">
    <property type="entry name" value="EAL domain-like"/>
    <property type="match status" value="1"/>
</dbReference>
<dbReference type="Gene3D" id="3.30.70.270">
    <property type="match status" value="1"/>
</dbReference>
<dbReference type="RefSeq" id="WP_353543974.1">
    <property type="nucleotide sequence ID" value="NZ_BAABRN010000080.1"/>
</dbReference>
<dbReference type="SMART" id="SM00052">
    <property type="entry name" value="EAL"/>
    <property type="match status" value="1"/>
</dbReference>
<protein>
    <recommendedName>
        <fullName evidence="6">Diguanylate cyclase/phosphodiesterase</fullName>
    </recommendedName>
</protein>
<feature type="transmembrane region" description="Helical" evidence="1">
    <location>
        <begin position="139"/>
        <end position="156"/>
    </location>
</feature>
<feature type="transmembrane region" description="Helical" evidence="1">
    <location>
        <begin position="168"/>
        <end position="188"/>
    </location>
</feature>
<feature type="domain" description="GGDEF" evidence="3">
    <location>
        <begin position="234"/>
        <end position="365"/>
    </location>
</feature>
<keyword evidence="1" id="KW-1133">Transmembrane helix</keyword>
<dbReference type="Proteomes" id="UP001458946">
    <property type="component" value="Unassembled WGS sequence"/>
</dbReference>
<dbReference type="EMBL" id="BAABRN010000080">
    <property type="protein sequence ID" value="GAA5504009.1"/>
    <property type="molecule type" value="Genomic_DNA"/>
</dbReference>
<dbReference type="PANTHER" id="PTHR44757:SF2">
    <property type="entry name" value="BIOFILM ARCHITECTURE MAINTENANCE PROTEIN MBAA"/>
    <property type="match status" value="1"/>
</dbReference>
<dbReference type="PANTHER" id="PTHR44757">
    <property type="entry name" value="DIGUANYLATE CYCLASE DGCP"/>
    <property type="match status" value="1"/>
</dbReference>
<evidence type="ECO:0000259" key="2">
    <source>
        <dbReference type="PROSITE" id="PS50883"/>
    </source>
</evidence>
<accession>A0ABP9VFL3</accession>
<dbReference type="CDD" id="cd01949">
    <property type="entry name" value="GGDEF"/>
    <property type="match status" value="1"/>
</dbReference>
<name>A0ABP9VFL3_9DEIO</name>
<dbReference type="SMART" id="SM00267">
    <property type="entry name" value="GGDEF"/>
    <property type="match status" value="1"/>
</dbReference>
<feature type="transmembrane region" description="Helical" evidence="1">
    <location>
        <begin position="80"/>
        <end position="100"/>
    </location>
</feature>
<comment type="caution">
    <text evidence="4">The sequence shown here is derived from an EMBL/GenBank/DDBJ whole genome shotgun (WGS) entry which is preliminary data.</text>
</comment>
<dbReference type="CDD" id="cd01948">
    <property type="entry name" value="EAL"/>
    <property type="match status" value="1"/>
</dbReference>
<proteinExistence type="predicted"/>
<keyword evidence="5" id="KW-1185">Reference proteome</keyword>
<feature type="transmembrane region" description="Helical" evidence="1">
    <location>
        <begin position="19"/>
        <end position="38"/>
    </location>
</feature>
<dbReference type="InterPro" id="IPR001633">
    <property type="entry name" value="EAL_dom"/>
</dbReference>
<dbReference type="SUPFAM" id="SSF55073">
    <property type="entry name" value="Nucleotide cyclase"/>
    <property type="match status" value="1"/>
</dbReference>
<dbReference type="InterPro" id="IPR029787">
    <property type="entry name" value="Nucleotide_cyclase"/>
</dbReference>
<dbReference type="InterPro" id="IPR035919">
    <property type="entry name" value="EAL_sf"/>
</dbReference>
<feature type="domain" description="EAL" evidence="2">
    <location>
        <begin position="374"/>
        <end position="626"/>
    </location>
</feature>
<evidence type="ECO:0000313" key="5">
    <source>
        <dbReference type="Proteomes" id="UP001458946"/>
    </source>
</evidence>
<dbReference type="InterPro" id="IPR052155">
    <property type="entry name" value="Biofilm_reg_signaling"/>
</dbReference>
<evidence type="ECO:0000259" key="3">
    <source>
        <dbReference type="PROSITE" id="PS50887"/>
    </source>
</evidence>
<dbReference type="Pfam" id="PF00990">
    <property type="entry name" value="GGDEF"/>
    <property type="match status" value="1"/>
</dbReference>
<organism evidence="4 5">
    <name type="scientific">Deinococcus xinjiangensis</name>
    <dbReference type="NCBI Taxonomy" id="457454"/>
    <lineage>
        <taxon>Bacteria</taxon>
        <taxon>Thermotogati</taxon>
        <taxon>Deinococcota</taxon>
        <taxon>Deinococci</taxon>
        <taxon>Deinococcales</taxon>
        <taxon>Deinococcaceae</taxon>
        <taxon>Deinococcus</taxon>
    </lineage>
</organism>
<dbReference type="InterPro" id="IPR000160">
    <property type="entry name" value="GGDEF_dom"/>
</dbReference>
<evidence type="ECO:0008006" key="6">
    <source>
        <dbReference type="Google" id="ProtNLM"/>
    </source>
</evidence>
<reference evidence="4 5" key="1">
    <citation type="submission" date="2024-02" db="EMBL/GenBank/DDBJ databases">
        <title>Deinococcus xinjiangensis NBRC 107630.</title>
        <authorList>
            <person name="Ichikawa N."/>
            <person name="Katano-Makiyama Y."/>
            <person name="Hidaka K."/>
        </authorList>
    </citation>
    <scope>NUCLEOTIDE SEQUENCE [LARGE SCALE GENOMIC DNA]</scope>
    <source>
        <strain evidence="4 5">NBRC 107630</strain>
    </source>
</reference>
<dbReference type="Gene3D" id="3.20.20.450">
    <property type="entry name" value="EAL domain"/>
    <property type="match status" value="1"/>
</dbReference>
<evidence type="ECO:0000313" key="4">
    <source>
        <dbReference type="EMBL" id="GAA5504009.1"/>
    </source>
</evidence>
<keyword evidence="1" id="KW-0812">Transmembrane</keyword>
<gene>
    <name evidence="4" type="ORF">Dxin01_03777</name>
</gene>
<evidence type="ECO:0000256" key="1">
    <source>
        <dbReference type="SAM" id="Phobius"/>
    </source>
</evidence>
<dbReference type="NCBIfam" id="TIGR00254">
    <property type="entry name" value="GGDEF"/>
    <property type="match status" value="1"/>
</dbReference>
<feature type="transmembrane region" description="Helical" evidence="1">
    <location>
        <begin position="50"/>
        <end position="68"/>
    </location>
</feature>
<keyword evidence="1" id="KW-0472">Membrane</keyword>
<dbReference type="Pfam" id="PF00563">
    <property type="entry name" value="EAL"/>
    <property type="match status" value="1"/>
</dbReference>
<dbReference type="InterPro" id="IPR043128">
    <property type="entry name" value="Rev_trsase/Diguanyl_cyclase"/>
</dbReference>